<dbReference type="RefSeq" id="WP_114842219.1">
    <property type="nucleotide sequence ID" value="NZ_CP031219.1"/>
</dbReference>
<evidence type="ECO:0000256" key="11">
    <source>
        <dbReference type="ARBA" id="ARBA00023136"/>
    </source>
</evidence>
<accession>A0AAX2AHE0</accession>
<dbReference type="Pfam" id="PF02518">
    <property type="entry name" value="HATPase_c"/>
    <property type="match status" value="1"/>
</dbReference>
<dbReference type="InterPro" id="IPR050351">
    <property type="entry name" value="BphY/WalK/GraS-like"/>
</dbReference>
<keyword evidence="9" id="KW-1133">Transmembrane helix</keyword>
<dbReference type="GO" id="GO:0000155">
    <property type="term" value="F:phosphorelay sensor kinase activity"/>
    <property type="evidence" value="ECO:0007669"/>
    <property type="project" value="InterPro"/>
</dbReference>
<evidence type="ECO:0000256" key="9">
    <source>
        <dbReference type="ARBA" id="ARBA00022989"/>
    </source>
</evidence>
<dbReference type="PROSITE" id="PS50109">
    <property type="entry name" value="HIS_KIN"/>
    <property type="match status" value="1"/>
</dbReference>
<dbReference type="InterPro" id="IPR003594">
    <property type="entry name" value="HATPase_dom"/>
</dbReference>
<evidence type="ECO:0000256" key="5">
    <source>
        <dbReference type="ARBA" id="ARBA00022692"/>
    </source>
</evidence>
<dbReference type="InterPro" id="IPR036890">
    <property type="entry name" value="HATPase_C_sf"/>
</dbReference>
<evidence type="ECO:0000259" key="12">
    <source>
        <dbReference type="PROSITE" id="PS50109"/>
    </source>
</evidence>
<dbReference type="SUPFAM" id="SSF55874">
    <property type="entry name" value="ATPase domain of HSP90 chaperone/DNA topoisomerase II/histidine kinase"/>
    <property type="match status" value="1"/>
</dbReference>
<sequence>MKKIINSLPILIDDLSYGCLCVDEYGDILYANKMLCQMLEYKKEEILYKKIWKIDESINNVDELNEKFIEITNEPNSSIILKYKKKSGDVMLSKCLPTLYIDKNDKNLYLLIIKNIENIYSDRNILLNKDLEKYIQLGEMIEDILHQWKTPISLILTTTSGIKLKNELDSLSDEDYMLCIEYIEKSAKYLNSVINTFKCFFNNKNEKENFLMEEIFNNASFLLSSKLKNSNIELVMENYNKSIFSYKQLFIQIVLILMNNSIDAIDNTNNEKNYIFIDSFVEENKFYFLIKDNAGGINNEYLKKIFDYKFTTKGDKASGIGLYMIKTILNREFRNSSITCKNKNFIYKNKELRGLEFLISFDL</sequence>
<comment type="caution">
    <text evidence="13">The sequence shown here is derived from an EMBL/GenBank/DDBJ whole genome shotgun (WGS) entry which is preliminary data.</text>
</comment>
<dbReference type="SUPFAM" id="SSF47384">
    <property type="entry name" value="Homodimeric domain of signal transducing histidine kinase"/>
    <property type="match status" value="1"/>
</dbReference>
<evidence type="ECO:0000256" key="3">
    <source>
        <dbReference type="ARBA" id="ARBA00012438"/>
    </source>
</evidence>
<keyword evidence="14" id="KW-1185">Reference proteome</keyword>
<keyword evidence="10" id="KW-0902">Two-component regulatory system</keyword>
<evidence type="ECO:0000313" key="13">
    <source>
        <dbReference type="EMBL" id="RXK15343.1"/>
    </source>
</evidence>
<dbReference type="EC" id="2.7.13.3" evidence="3"/>
<dbReference type="AlphaFoldDB" id="A0AAX2AHE0"/>
<evidence type="ECO:0000256" key="10">
    <source>
        <dbReference type="ARBA" id="ARBA00023012"/>
    </source>
</evidence>
<dbReference type="Gene3D" id="1.10.287.130">
    <property type="match status" value="1"/>
</dbReference>
<dbReference type="GO" id="GO:0007234">
    <property type="term" value="P:osmosensory signaling via phosphorelay pathway"/>
    <property type="evidence" value="ECO:0007669"/>
    <property type="project" value="TreeGrafter"/>
</dbReference>
<dbReference type="GO" id="GO:0005524">
    <property type="term" value="F:ATP binding"/>
    <property type="evidence" value="ECO:0007669"/>
    <property type="project" value="UniProtKB-KW"/>
</dbReference>
<feature type="domain" description="Histidine kinase" evidence="12">
    <location>
        <begin position="143"/>
        <end position="363"/>
    </location>
</feature>
<dbReference type="Proteomes" id="UP000290092">
    <property type="component" value="Unassembled WGS sequence"/>
</dbReference>
<dbReference type="InterPro" id="IPR000014">
    <property type="entry name" value="PAS"/>
</dbReference>
<evidence type="ECO:0000256" key="6">
    <source>
        <dbReference type="ARBA" id="ARBA00022741"/>
    </source>
</evidence>
<protein>
    <recommendedName>
        <fullName evidence="3">histidine kinase</fullName>
        <ecNumber evidence="3">2.7.13.3</ecNumber>
    </recommendedName>
</protein>
<evidence type="ECO:0000256" key="1">
    <source>
        <dbReference type="ARBA" id="ARBA00000085"/>
    </source>
</evidence>
<keyword evidence="5" id="KW-0812">Transmembrane</keyword>
<dbReference type="InterPro" id="IPR035965">
    <property type="entry name" value="PAS-like_dom_sf"/>
</dbReference>
<dbReference type="InterPro" id="IPR036097">
    <property type="entry name" value="HisK_dim/P_sf"/>
</dbReference>
<dbReference type="PANTHER" id="PTHR42878">
    <property type="entry name" value="TWO-COMPONENT HISTIDINE KINASE"/>
    <property type="match status" value="1"/>
</dbReference>
<dbReference type="InterPro" id="IPR005467">
    <property type="entry name" value="His_kinase_dom"/>
</dbReference>
<organism evidence="13 14">
    <name type="scientific">Malaciobacter mytili LMG 24559</name>
    <dbReference type="NCBI Taxonomy" id="1032238"/>
    <lineage>
        <taxon>Bacteria</taxon>
        <taxon>Pseudomonadati</taxon>
        <taxon>Campylobacterota</taxon>
        <taxon>Epsilonproteobacteria</taxon>
        <taxon>Campylobacterales</taxon>
        <taxon>Arcobacteraceae</taxon>
        <taxon>Malaciobacter</taxon>
    </lineage>
</organism>
<dbReference type="EMBL" id="NXID01000030">
    <property type="protein sequence ID" value="RXK15343.1"/>
    <property type="molecule type" value="Genomic_DNA"/>
</dbReference>
<dbReference type="GO" id="GO:0016020">
    <property type="term" value="C:membrane"/>
    <property type="evidence" value="ECO:0007669"/>
    <property type="project" value="UniProtKB-SubCell"/>
</dbReference>
<keyword evidence="8" id="KW-0067">ATP-binding</keyword>
<dbReference type="GO" id="GO:0000156">
    <property type="term" value="F:phosphorelay response regulator activity"/>
    <property type="evidence" value="ECO:0007669"/>
    <property type="project" value="TreeGrafter"/>
</dbReference>
<dbReference type="SUPFAM" id="SSF55785">
    <property type="entry name" value="PYP-like sensor domain (PAS domain)"/>
    <property type="match status" value="1"/>
</dbReference>
<evidence type="ECO:0000313" key="14">
    <source>
        <dbReference type="Proteomes" id="UP000290092"/>
    </source>
</evidence>
<proteinExistence type="predicted"/>
<keyword evidence="11" id="KW-0472">Membrane</keyword>
<comment type="subcellular location">
    <subcellularLocation>
        <location evidence="2">Membrane</location>
        <topology evidence="2">Multi-pass membrane protein</topology>
    </subcellularLocation>
</comment>
<dbReference type="Pfam" id="PF13426">
    <property type="entry name" value="PAS_9"/>
    <property type="match status" value="1"/>
</dbReference>
<evidence type="ECO:0000256" key="2">
    <source>
        <dbReference type="ARBA" id="ARBA00004141"/>
    </source>
</evidence>
<comment type="catalytic activity">
    <reaction evidence="1">
        <text>ATP + protein L-histidine = ADP + protein N-phospho-L-histidine.</text>
        <dbReference type="EC" id="2.7.13.3"/>
    </reaction>
</comment>
<name>A0AAX2AHE0_9BACT</name>
<keyword evidence="6" id="KW-0547">Nucleotide-binding</keyword>
<dbReference type="Gene3D" id="3.30.565.10">
    <property type="entry name" value="Histidine kinase-like ATPase, C-terminal domain"/>
    <property type="match status" value="1"/>
</dbReference>
<dbReference type="Gene3D" id="3.30.450.20">
    <property type="entry name" value="PAS domain"/>
    <property type="match status" value="1"/>
</dbReference>
<dbReference type="GO" id="GO:0030295">
    <property type="term" value="F:protein kinase activator activity"/>
    <property type="evidence" value="ECO:0007669"/>
    <property type="project" value="TreeGrafter"/>
</dbReference>
<evidence type="ECO:0000256" key="7">
    <source>
        <dbReference type="ARBA" id="ARBA00022777"/>
    </source>
</evidence>
<dbReference type="NCBIfam" id="TIGR00229">
    <property type="entry name" value="sensory_box"/>
    <property type="match status" value="1"/>
</dbReference>
<dbReference type="PANTHER" id="PTHR42878:SF7">
    <property type="entry name" value="SENSOR HISTIDINE KINASE GLRK"/>
    <property type="match status" value="1"/>
</dbReference>
<reference evidence="13 14" key="1">
    <citation type="submission" date="2017-09" db="EMBL/GenBank/DDBJ databases">
        <title>Genomics of the genus Arcobacter.</title>
        <authorList>
            <person name="Perez-Cataluna A."/>
            <person name="Figueras M.J."/>
            <person name="Salas-Masso N."/>
        </authorList>
    </citation>
    <scope>NUCLEOTIDE SEQUENCE [LARGE SCALE GENOMIC DNA]</scope>
    <source>
        <strain evidence="13 14">CECT 7386</strain>
    </source>
</reference>
<gene>
    <name evidence="13" type="ORF">CP985_08825</name>
</gene>
<evidence type="ECO:0000256" key="8">
    <source>
        <dbReference type="ARBA" id="ARBA00022840"/>
    </source>
</evidence>
<dbReference type="KEGG" id="amyt:AMYT_1806"/>
<keyword evidence="7" id="KW-0418">Kinase</keyword>
<evidence type="ECO:0000256" key="4">
    <source>
        <dbReference type="ARBA" id="ARBA00022679"/>
    </source>
</evidence>
<keyword evidence="4" id="KW-0808">Transferase</keyword>